<comment type="caution">
    <text evidence="1">The sequence shown here is derived from an EMBL/GenBank/DDBJ whole genome shotgun (WGS) entry which is preliminary data.</text>
</comment>
<organism evidence="1 2">
    <name type="scientific">Bauhinia variegata</name>
    <name type="common">Purple orchid tree</name>
    <name type="synonym">Phanera variegata</name>
    <dbReference type="NCBI Taxonomy" id="167791"/>
    <lineage>
        <taxon>Eukaryota</taxon>
        <taxon>Viridiplantae</taxon>
        <taxon>Streptophyta</taxon>
        <taxon>Embryophyta</taxon>
        <taxon>Tracheophyta</taxon>
        <taxon>Spermatophyta</taxon>
        <taxon>Magnoliopsida</taxon>
        <taxon>eudicotyledons</taxon>
        <taxon>Gunneridae</taxon>
        <taxon>Pentapetalae</taxon>
        <taxon>rosids</taxon>
        <taxon>fabids</taxon>
        <taxon>Fabales</taxon>
        <taxon>Fabaceae</taxon>
        <taxon>Cercidoideae</taxon>
        <taxon>Cercideae</taxon>
        <taxon>Bauhiniinae</taxon>
        <taxon>Bauhinia</taxon>
    </lineage>
</organism>
<accession>A0ACB9PJN1</accession>
<protein>
    <submittedName>
        <fullName evidence="1">Uncharacterized protein</fullName>
    </submittedName>
</protein>
<dbReference type="EMBL" id="CM039429">
    <property type="protein sequence ID" value="KAI4348693.1"/>
    <property type="molecule type" value="Genomic_DNA"/>
</dbReference>
<gene>
    <name evidence="1" type="ORF">L6164_009385</name>
</gene>
<evidence type="ECO:0000313" key="1">
    <source>
        <dbReference type="EMBL" id="KAI4348693.1"/>
    </source>
</evidence>
<dbReference type="Proteomes" id="UP000828941">
    <property type="component" value="Chromosome 4"/>
</dbReference>
<keyword evidence="2" id="KW-1185">Reference proteome</keyword>
<sequence length="219" mass="23827">MSPFPSSQERTVASALLLLCSTPPSASLSPPRFELKELKEERSHNKSCGEILVSRDSKSSCFSLTNDDGSSEEIRARRMRFFSAVPSCKEMAFKVVRKSRSKVLWYSTSSSDNKVSTGVATKVSPGSTSTEASSLSSSSSGVSSARSLRYINRAGAEKMLGKVCERHTKHQNPKHVIGSSHIRRRADAILKVLSDGGSSEVRIRQLLGDSPDTSKALRM</sequence>
<name>A0ACB9PJN1_BAUVA</name>
<reference evidence="1 2" key="1">
    <citation type="journal article" date="2022" name="DNA Res.">
        <title>Chromosomal-level genome assembly of the orchid tree Bauhinia variegata (Leguminosae; Cercidoideae) supports the allotetraploid origin hypothesis of Bauhinia.</title>
        <authorList>
            <person name="Zhong Y."/>
            <person name="Chen Y."/>
            <person name="Zheng D."/>
            <person name="Pang J."/>
            <person name="Liu Y."/>
            <person name="Luo S."/>
            <person name="Meng S."/>
            <person name="Qian L."/>
            <person name="Wei D."/>
            <person name="Dai S."/>
            <person name="Zhou R."/>
        </authorList>
    </citation>
    <scope>NUCLEOTIDE SEQUENCE [LARGE SCALE GENOMIC DNA]</scope>
    <source>
        <strain evidence="1">BV-YZ2020</strain>
    </source>
</reference>
<evidence type="ECO:0000313" key="2">
    <source>
        <dbReference type="Proteomes" id="UP000828941"/>
    </source>
</evidence>
<proteinExistence type="predicted"/>